<evidence type="ECO:0000256" key="8">
    <source>
        <dbReference type="ARBA" id="ARBA00047984"/>
    </source>
</evidence>
<keyword evidence="5 11" id="KW-0347">Helicase</keyword>
<evidence type="ECO:0000256" key="9">
    <source>
        <dbReference type="ARBA" id="ARBA00074363"/>
    </source>
</evidence>
<sequence length="494" mass="55184">MTTFADLGLSAKVLAAVEAAGYTTPTPIQAGAIPYALERKDVLGIAQTGTGKTASFVLPMLTLLEQGRARARMPRTLILEPTRELAAQVEENFAKYGVNHRLNVSLLIGGVSFDEQLRKLERGADVLIATPGRMLDHFERGKLLLTGVEILVIDEADRMLDMGFIPDIERICKLIPFTRQTLFFSATMPPEITKLTEQFLHSPARVEVAKASSTAITVTQRLVKSPKKDYEKRAVLRDLIRAEEAELKNAIIFCNRKKDVADLFRSLVRHEFDAGALHGDMDQRARMTMLANFREGKLKLLVASDVAARGLDIPDVSHVFNFDVPIHAEDYVHRIGRTGRAGRSGKAFTLVTPTDTKYLAAIEKMIGADIEWHDGDLSTLPPATESDEAPRRGRNARGKPGERKGREKSRPKVEAESPQPDVEIPDFSDIEAPAPIRTEKPHREAIKRNNEERRGRPQFEQDRRRRNYRDQDDEPAPLGFGDDIPAFMLIDAKI</sequence>
<dbReference type="PANTHER" id="PTHR47959">
    <property type="entry name" value="ATP-DEPENDENT RNA HELICASE RHLE-RELATED"/>
    <property type="match status" value="1"/>
</dbReference>
<dbReference type="SMART" id="SM00487">
    <property type="entry name" value="DEXDc"/>
    <property type="match status" value="1"/>
</dbReference>
<dbReference type="RefSeq" id="WP_188821692.1">
    <property type="nucleotide sequence ID" value="NZ_BMHH01000002.1"/>
</dbReference>
<comment type="caution">
    <text evidence="16">The sequence shown here is derived from an EMBL/GenBank/DDBJ whole genome shotgun (WGS) entry which is preliminary data.</text>
</comment>
<evidence type="ECO:0000313" key="17">
    <source>
        <dbReference type="Proteomes" id="UP000646478"/>
    </source>
</evidence>
<dbReference type="InterPro" id="IPR050079">
    <property type="entry name" value="DEAD_box_RNA_helicase"/>
</dbReference>
<dbReference type="Pfam" id="PF00270">
    <property type="entry name" value="DEAD"/>
    <property type="match status" value="1"/>
</dbReference>
<dbReference type="InterPro" id="IPR027417">
    <property type="entry name" value="P-loop_NTPase"/>
</dbReference>
<dbReference type="PROSITE" id="PS51192">
    <property type="entry name" value="HELICASE_ATP_BIND_1"/>
    <property type="match status" value="1"/>
</dbReference>
<organism evidence="16 17">
    <name type="scientific">Brucella endophytica</name>
    <dbReference type="NCBI Taxonomy" id="1963359"/>
    <lineage>
        <taxon>Bacteria</taxon>
        <taxon>Pseudomonadati</taxon>
        <taxon>Pseudomonadota</taxon>
        <taxon>Alphaproteobacteria</taxon>
        <taxon>Hyphomicrobiales</taxon>
        <taxon>Brucellaceae</taxon>
        <taxon>Brucella/Ochrobactrum group</taxon>
        <taxon>Brucella</taxon>
    </lineage>
</organism>
<dbReference type="InterPro" id="IPR014014">
    <property type="entry name" value="RNA_helicase_DEAD_Q_motif"/>
</dbReference>
<dbReference type="InterPro" id="IPR000629">
    <property type="entry name" value="RNA-helicase_DEAD-box_CS"/>
</dbReference>
<proteinExistence type="inferred from homology"/>
<feature type="compositionally biased region" description="Basic and acidic residues" evidence="12">
    <location>
        <begin position="437"/>
        <end position="463"/>
    </location>
</feature>
<accession>A0A916S401</accession>
<feature type="short sequence motif" description="Q motif" evidence="10">
    <location>
        <begin position="2"/>
        <end position="30"/>
    </location>
</feature>
<dbReference type="GO" id="GO:0005829">
    <property type="term" value="C:cytosol"/>
    <property type="evidence" value="ECO:0007669"/>
    <property type="project" value="TreeGrafter"/>
</dbReference>
<dbReference type="CDD" id="cd18787">
    <property type="entry name" value="SF2_C_DEAD"/>
    <property type="match status" value="1"/>
</dbReference>
<evidence type="ECO:0000259" key="15">
    <source>
        <dbReference type="PROSITE" id="PS51195"/>
    </source>
</evidence>
<dbReference type="InterPro" id="IPR014001">
    <property type="entry name" value="Helicase_ATP-bd"/>
</dbReference>
<reference evidence="16" key="1">
    <citation type="journal article" date="2014" name="Int. J. Syst. Evol. Microbiol.">
        <title>Complete genome sequence of Corynebacterium casei LMG S-19264T (=DSM 44701T), isolated from a smear-ripened cheese.</title>
        <authorList>
            <consortium name="US DOE Joint Genome Institute (JGI-PGF)"/>
            <person name="Walter F."/>
            <person name="Albersmeier A."/>
            <person name="Kalinowski J."/>
            <person name="Ruckert C."/>
        </authorList>
    </citation>
    <scope>NUCLEOTIDE SEQUENCE</scope>
    <source>
        <strain evidence="16">CGMCC 1.15082</strain>
    </source>
</reference>
<protein>
    <recommendedName>
        <fullName evidence="9">DEAD-box ATP-dependent RNA helicase RhpA</fullName>
        <ecNumber evidence="1">3.6.4.13</ecNumber>
    </recommendedName>
</protein>
<dbReference type="EMBL" id="BMHH01000002">
    <property type="protein sequence ID" value="GGA82956.1"/>
    <property type="molecule type" value="Genomic_DNA"/>
</dbReference>
<dbReference type="EC" id="3.6.4.13" evidence="1"/>
<dbReference type="PROSITE" id="PS00039">
    <property type="entry name" value="DEAD_ATP_HELICASE"/>
    <property type="match status" value="1"/>
</dbReference>
<keyword evidence="6 11" id="KW-0067">ATP-binding</keyword>
<feature type="domain" description="Helicase C-terminal" evidence="14">
    <location>
        <begin position="235"/>
        <end position="388"/>
    </location>
</feature>
<dbReference type="InterPro" id="IPR044742">
    <property type="entry name" value="DEAD/DEAH_RhlB"/>
</dbReference>
<evidence type="ECO:0000313" key="16">
    <source>
        <dbReference type="EMBL" id="GGA82956.1"/>
    </source>
</evidence>
<dbReference type="GO" id="GO:0016787">
    <property type="term" value="F:hydrolase activity"/>
    <property type="evidence" value="ECO:0007669"/>
    <property type="project" value="UniProtKB-KW"/>
</dbReference>
<dbReference type="AlphaFoldDB" id="A0A916S401"/>
<feature type="region of interest" description="Disordered" evidence="12">
    <location>
        <begin position="373"/>
        <end position="483"/>
    </location>
</feature>
<dbReference type="GO" id="GO:0005524">
    <property type="term" value="F:ATP binding"/>
    <property type="evidence" value="ECO:0007669"/>
    <property type="project" value="UniProtKB-KW"/>
</dbReference>
<keyword evidence="2" id="KW-0963">Cytoplasm</keyword>
<evidence type="ECO:0000256" key="6">
    <source>
        <dbReference type="ARBA" id="ARBA00022840"/>
    </source>
</evidence>
<dbReference type="InterPro" id="IPR011545">
    <property type="entry name" value="DEAD/DEAH_box_helicase_dom"/>
</dbReference>
<evidence type="ECO:0000256" key="5">
    <source>
        <dbReference type="ARBA" id="ARBA00022806"/>
    </source>
</evidence>
<dbReference type="InterPro" id="IPR001650">
    <property type="entry name" value="Helicase_C-like"/>
</dbReference>
<evidence type="ECO:0000259" key="13">
    <source>
        <dbReference type="PROSITE" id="PS51192"/>
    </source>
</evidence>
<feature type="domain" description="DEAD-box RNA helicase Q" evidence="15">
    <location>
        <begin position="2"/>
        <end position="30"/>
    </location>
</feature>
<comment type="similarity">
    <text evidence="7 11">Belongs to the DEAD box helicase family.</text>
</comment>
<dbReference type="GO" id="GO:0003724">
    <property type="term" value="F:RNA helicase activity"/>
    <property type="evidence" value="ECO:0007669"/>
    <property type="project" value="UniProtKB-EC"/>
</dbReference>
<evidence type="ECO:0000256" key="7">
    <source>
        <dbReference type="ARBA" id="ARBA00038437"/>
    </source>
</evidence>
<gene>
    <name evidence="16" type="ORF">GCM10011491_08000</name>
</gene>
<dbReference type="CDD" id="cd00268">
    <property type="entry name" value="DEADc"/>
    <property type="match status" value="1"/>
</dbReference>
<dbReference type="PROSITE" id="PS51194">
    <property type="entry name" value="HELICASE_CTER"/>
    <property type="match status" value="1"/>
</dbReference>
<feature type="compositionally biased region" description="Basic and acidic residues" evidence="12">
    <location>
        <begin position="399"/>
        <end position="415"/>
    </location>
</feature>
<evidence type="ECO:0000256" key="2">
    <source>
        <dbReference type="ARBA" id="ARBA00022490"/>
    </source>
</evidence>
<name>A0A916S401_9HYPH</name>
<keyword evidence="17" id="KW-1185">Reference proteome</keyword>
<dbReference type="GO" id="GO:0003676">
    <property type="term" value="F:nucleic acid binding"/>
    <property type="evidence" value="ECO:0007669"/>
    <property type="project" value="InterPro"/>
</dbReference>
<evidence type="ECO:0000256" key="10">
    <source>
        <dbReference type="PROSITE-ProRule" id="PRU00552"/>
    </source>
</evidence>
<dbReference type="GO" id="GO:0009266">
    <property type="term" value="P:response to temperature stimulus"/>
    <property type="evidence" value="ECO:0007669"/>
    <property type="project" value="UniProtKB-ARBA"/>
</dbReference>
<dbReference type="Gene3D" id="3.40.50.300">
    <property type="entry name" value="P-loop containing nucleotide triphosphate hydrolases"/>
    <property type="match status" value="2"/>
</dbReference>
<dbReference type="PROSITE" id="PS51195">
    <property type="entry name" value="Q_MOTIF"/>
    <property type="match status" value="1"/>
</dbReference>
<evidence type="ECO:0000256" key="11">
    <source>
        <dbReference type="RuleBase" id="RU000492"/>
    </source>
</evidence>
<evidence type="ECO:0000256" key="1">
    <source>
        <dbReference type="ARBA" id="ARBA00012552"/>
    </source>
</evidence>
<keyword evidence="4 11" id="KW-0378">Hydrolase</keyword>
<dbReference type="PANTHER" id="PTHR47959:SF13">
    <property type="entry name" value="ATP-DEPENDENT RNA HELICASE RHLE"/>
    <property type="match status" value="1"/>
</dbReference>
<evidence type="ECO:0000256" key="12">
    <source>
        <dbReference type="SAM" id="MobiDB-lite"/>
    </source>
</evidence>
<evidence type="ECO:0000256" key="3">
    <source>
        <dbReference type="ARBA" id="ARBA00022741"/>
    </source>
</evidence>
<dbReference type="Proteomes" id="UP000646478">
    <property type="component" value="Unassembled WGS sequence"/>
</dbReference>
<dbReference type="FunFam" id="3.40.50.300:FF:000108">
    <property type="entry name" value="ATP-dependent RNA helicase RhlE"/>
    <property type="match status" value="1"/>
</dbReference>
<dbReference type="SMART" id="SM00490">
    <property type="entry name" value="HELICc"/>
    <property type="match status" value="1"/>
</dbReference>
<comment type="catalytic activity">
    <reaction evidence="8">
        <text>ATP + H2O = ADP + phosphate + H(+)</text>
        <dbReference type="Rhea" id="RHEA:13065"/>
        <dbReference type="ChEBI" id="CHEBI:15377"/>
        <dbReference type="ChEBI" id="CHEBI:15378"/>
        <dbReference type="ChEBI" id="CHEBI:30616"/>
        <dbReference type="ChEBI" id="CHEBI:43474"/>
        <dbReference type="ChEBI" id="CHEBI:456216"/>
        <dbReference type="EC" id="3.6.4.13"/>
    </reaction>
</comment>
<reference evidence="16" key="2">
    <citation type="submission" date="2020-09" db="EMBL/GenBank/DDBJ databases">
        <authorList>
            <person name="Sun Q."/>
            <person name="Zhou Y."/>
        </authorList>
    </citation>
    <scope>NUCLEOTIDE SEQUENCE</scope>
    <source>
        <strain evidence="16">CGMCC 1.15082</strain>
    </source>
</reference>
<dbReference type="GO" id="GO:0042255">
    <property type="term" value="P:ribosome assembly"/>
    <property type="evidence" value="ECO:0007669"/>
    <property type="project" value="UniProtKB-ARBA"/>
</dbReference>
<evidence type="ECO:0000259" key="14">
    <source>
        <dbReference type="PROSITE" id="PS51194"/>
    </source>
</evidence>
<keyword evidence="3 11" id="KW-0547">Nucleotide-binding</keyword>
<feature type="domain" description="Helicase ATP-binding" evidence="13">
    <location>
        <begin position="33"/>
        <end position="206"/>
    </location>
</feature>
<dbReference type="SUPFAM" id="SSF52540">
    <property type="entry name" value="P-loop containing nucleoside triphosphate hydrolases"/>
    <property type="match status" value="2"/>
</dbReference>
<evidence type="ECO:0000256" key="4">
    <source>
        <dbReference type="ARBA" id="ARBA00022801"/>
    </source>
</evidence>
<dbReference type="Pfam" id="PF00271">
    <property type="entry name" value="Helicase_C"/>
    <property type="match status" value="1"/>
</dbReference>